<dbReference type="EMBL" id="JACHEB010000007">
    <property type="protein sequence ID" value="MBB5329671.1"/>
    <property type="molecule type" value="Genomic_DNA"/>
</dbReference>
<dbReference type="AlphaFoldDB" id="A0A9X0QFV1"/>
<accession>A0A9X0QFV1</accession>
<reference evidence="1 2" key="1">
    <citation type="submission" date="2020-08" db="EMBL/GenBank/DDBJ databases">
        <title>Genomic Encyclopedia of Type Strains, Phase IV (KMG-V): Genome sequencing to study the core and pangenomes of soil and plant-associated prokaryotes.</title>
        <authorList>
            <person name="Whitman W."/>
        </authorList>
    </citation>
    <scope>NUCLEOTIDE SEQUENCE [LARGE SCALE GENOMIC DNA]</scope>
    <source>
        <strain evidence="1 2">X5P2</strain>
    </source>
</reference>
<gene>
    <name evidence="1" type="ORF">HDF14_003293</name>
</gene>
<protein>
    <submittedName>
        <fullName evidence="1">Uncharacterized protein</fullName>
    </submittedName>
</protein>
<comment type="caution">
    <text evidence="1">The sequence shown here is derived from an EMBL/GenBank/DDBJ whole genome shotgun (WGS) entry which is preliminary data.</text>
</comment>
<evidence type="ECO:0000313" key="1">
    <source>
        <dbReference type="EMBL" id="MBB5329671.1"/>
    </source>
</evidence>
<organism evidence="1 2">
    <name type="scientific">Tunturiibacter gelidiferens</name>
    <dbReference type="NCBI Taxonomy" id="3069689"/>
    <lineage>
        <taxon>Bacteria</taxon>
        <taxon>Pseudomonadati</taxon>
        <taxon>Acidobacteriota</taxon>
        <taxon>Terriglobia</taxon>
        <taxon>Terriglobales</taxon>
        <taxon>Acidobacteriaceae</taxon>
        <taxon>Tunturiibacter</taxon>
    </lineage>
</organism>
<keyword evidence="2" id="KW-1185">Reference proteome</keyword>
<name>A0A9X0QFV1_9BACT</name>
<proteinExistence type="predicted"/>
<sequence>MAAPNPAKIPMGLFQEFSNNTLYRRQIARLH</sequence>
<dbReference type="Proteomes" id="UP000535182">
    <property type="component" value="Unassembled WGS sequence"/>
</dbReference>
<evidence type="ECO:0000313" key="2">
    <source>
        <dbReference type="Proteomes" id="UP000535182"/>
    </source>
</evidence>